<feature type="domain" description="PPC" evidence="1">
    <location>
        <begin position="1"/>
        <end position="81"/>
    </location>
</feature>
<gene>
    <name evidence="2" type="ORF">EI42_06441</name>
</gene>
<comment type="caution">
    <text evidence="2">The sequence shown here is derived from an EMBL/GenBank/DDBJ whole genome shotgun (WGS) entry which is preliminary data.</text>
</comment>
<dbReference type="Proteomes" id="UP000248806">
    <property type="component" value="Unassembled WGS sequence"/>
</dbReference>
<dbReference type="EMBL" id="QKUF01000073">
    <property type="protein sequence ID" value="PZW17997.1"/>
    <property type="molecule type" value="Genomic_DNA"/>
</dbReference>
<evidence type="ECO:0000313" key="3">
    <source>
        <dbReference type="Proteomes" id="UP000248806"/>
    </source>
</evidence>
<keyword evidence="3" id="KW-1185">Reference proteome</keyword>
<evidence type="ECO:0000313" key="2">
    <source>
        <dbReference type="EMBL" id="PZW17997.1"/>
    </source>
</evidence>
<sequence>MEHVEAVGAGTIVLDDETGQISPHIHISVGEKMNSALARTSHLLNATVLFLTEMVIVEVLDPHFRRIKNPDLYHIRLLSFQQQEA</sequence>
<protein>
    <recommendedName>
        <fullName evidence="1">PPC domain-containing protein</fullName>
    </recommendedName>
</protein>
<evidence type="ECO:0000259" key="1">
    <source>
        <dbReference type="PROSITE" id="PS51742"/>
    </source>
</evidence>
<organism evidence="2 3">
    <name type="scientific">Thermosporothrix hazakensis</name>
    <dbReference type="NCBI Taxonomy" id="644383"/>
    <lineage>
        <taxon>Bacteria</taxon>
        <taxon>Bacillati</taxon>
        <taxon>Chloroflexota</taxon>
        <taxon>Ktedonobacteria</taxon>
        <taxon>Ktedonobacterales</taxon>
        <taxon>Thermosporotrichaceae</taxon>
        <taxon>Thermosporothrix</taxon>
    </lineage>
</organism>
<dbReference type="InterPro" id="IPR005175">
    <property type="entry name" value="PPC_dom"/>
</dbReference>
<dbReference type="AlphaFoldDB" id="A0A326TPS2"/>
<dbReference type="PROSITE" id="PS51742">
    <property type="entry name" value="PPC"/>
    <property type="match status" value="1"/>
</dbReference>
<dbReference type="SUPFAM" id="SSF117856">
    <property type="entry name" value="AF0104/ALDC/Ptd012-like"/>
    <property type="match status" value="1"/>
</dbReference>
<name>A0A326TPS2_THEHA</name>
<proteinExistence type="predicted"/>
<reference evidence="2 3" key="1">
    <citation type="submission" date="2018-06" db="EMBL/GenBank/DDBJ databases">
        <title>Genomic Encyclopedia of Archaeal and Bacterial Type Strains, Phase II (KMG-II): from individual species to whole genera.</title>
        <authorList>
            <person name="Goeker M."/>
        </authorList>
    </citation>
    <scope>NUCLEOTIDE SEQUENCE [LARGE SCALE GENOMIC DNA]</scope>
    <source>
        <strain evidence="2 3">ATCC BAA-1881</strain>
    </source>
</reference>
<accession>A0A326TPS2</accession>
<dbReference type="Gene3D" id="3.30.1330.80">
    <property type="entry name" value="Hypothetical protein, similar to alpha- acetolactate decarboxylase, domain 2"/>
    <property type="match status" value="1"/>
</dbReference>